<protein>
    <submittedName>
        <fullName evidence="6">LysR family transcriptional regulator</fullName>
    </submittedName>
</protein>
<dbReference type="PROSITE" id="PS50931">
    <property type="entry name" value="HTH_LYSR"/>
    <property type="match status" value="1"/>
</dbReference>
<dbReference type="SUPFAM" id="SSF46785">
    <property type="entry name" value="Winged helix' DNA-binding domain"/>
    <property type="match status" value="1"/>
</dbReference>
<dbReference type="Pfam" id="PF03466">
    <property type="entry name" value="LysR_substrate"/>
    <property type="match status" value="1"/>
</dbReference>
<dbReference type="PANTHER" id="PTHR30537">
    <property type="entry name" value="HTH-TYPE TRANSCRIPTIONAL REGULATOR"/>
    <property type="match status" value="1"/>
</dbReference>
<name>A0A369WRA1_9GAMM</name>
<dbReference type="Pfam" id="PF00126">
    <property type="entry name" value="HTH_1"/>
    <property type="match status" value="1"/>
</dbReference>
<dbReference type="SUPFAM" id="SSF53850">
    <property type="entry name" value="Periplasmic binding protein-like II"/>
    <property type="match status" value="1"/>
</dbReference>
<evidence type="ECO:0000256" key="1">
    <source>
        <dbReference type="ARBA" id="ARBA00009437"/>
    </source>
</evidence>
<keyword evidence="4" id="KW-0804">Transcription</keyword>
<accession>A0A369WRA1</accession>
<evidence type="ECO:0000256" key="3">
    <source>
        <dbReference type="ARBA" id="ARBA00023125"/>
    </source>
</evidence>
<dbReference type="GO" id="GO:0043565">
    <property type="term" value="F:sequence-specific DNA binding"/>
    <property type="evidence" value="ECO:0007669"/>
    <property type="project" value="TreeGrafter"/>
</dbReference>
<evidence type="ECO:0000313" key="7">
    <source>
        <dbReference type="Proteomes" id="UP000253769"/>
    </source>
</evidence>
<keyword evidence="2" id="KW-0805">Transcription regulation</keyword>
<reference evidence="6 7" key="1">
    <citation type="submission" date="2018-07" db="EMBL/GenBank/DDBJ databases">
        <title>Motiliproteus coralliicola sp. nov., a bacterium isolated from Coral.</title>
        <authorList>
            <person name="Wang G."/>
        </authorList>
    </citation>
    <scope>NUCLEOTIDE SEQUENCE [LARGE SCALE GENOMIC DNA]</scope>
    <source>
        <strain evidence="6 7">C34</strain>
    </source>
</reference>
<dbReference type="InterPro" id="IPR036388">
    <property type="entry name" value="WH-like_DNA-bd_sf"/>
</dbReference>
<evidence type="ECO:0000313" key="6">
    <source>
        <dbReference type="EMBL" id="RDE23076.1"/>
    </source>
</evidence>
<keyword evidence="7" id="KW-1185">Reference proteome</keyword>
<evidence type="ECO:0000259" key="5">
    <source>
        <dbReference type="PROSITE" id="PS50931"/>
    </source>
</evidence>
<dbReference type="InterPro" id="IPR005119">
    <property type="entry name" value="LysR_subst-bd"/>
</dbReference>
<dbReference type="InterPro" id="IPR058163">
    <property type="entry name" value="LysR-type_TF_proteobact-type"/>
</dbReference>
<dbReference type="GO" id="GO:0003700">
    <property type="term" value="F:DNA-binding transcription factor activity"/>
    <property type="evidence" value="ECO:0007669"/>
    <property type="project" value="InterPro"/>
</dbReference>
<dbReference type="EMBL" id="QQOH01000002">
    <property type="protein sequence ID" value="RDE23076.1"/>
    <property type="molecule type" value="Genomic_DNA"/>
</dbReference>
<dbReference type="OrthoDB" id="570111at2"/>
<dbReference type="RefSeq" id="WP_114695701.1">
    <property type="nucleotide sequence ID" value="NZ_QQOH01000002.1"/>
</dbReference>
<keyword evidence="3" id="KW-0238">DNA-binding</keyword>
<gene>
    <name evidence="6" type="ORF">DV711_10075</name>
</gene>
<feature type="domain" description="HTH lysR-type" evidence="5">
    <location>
        <begin position="6"/>
        <end position="63"/>
    </location>
</feature>
<dbReference type="Proteomes" id="UP000253769">
    <property type="component" value="Unassembled WGS sequence"/>
</dbReference>
<dbReference type="AlphaFoldDB" id="A0A369WRA1"/>
<evidence type="ECO:0000256" key="4">
    <source>
        <dbReference type="ARBA" id="ARBA00023163"/>
    </source>
</evidence>
<sequence>MTEQKTDWNDIHVAFQVANHGTLSAAAEALGVHHSTVLRRVNALEKRLGTRLFHRHPRGYTPTEAGMLLTQVAENTQAGFDRLLGKLQGTDTQLSGTLVVTTVNSMISNLMPMLAEFQQLYPQVRLEYAADSRIMKLEYGEAHVSIRPGTRPTDPDYVVQRLAEGAASIYADDAYIAQHGLMESLDDIEGHRFIRTVAPYSMIAFMEWMNKTVPDSQISLRVNDLMGFIPAIRAGFGAAPLPCWMASTDPSLKPLITPPPEWTGPMWLVTHVDLHRSSKVQAFTQFLKQRIQQEQSRLMGLPPSQSQKDTP</sequence>
<dbReference type="Gene3D" id="1.10.10.10">
    <property type="entry name" value="Winged helix-like DNA-binding domain superfamily/Winged helix DNA-binding domain"/>
    <property type="match status" value="1"/>
</dbReference>
<proteinExistence type="inferred from homology"/>
<evidence type="ECO:0000256" key="2">
    <source>
        <dbReference type="ARBA" id="ARBA00023015"/>
    </source>
</evidence>
<organism evidence="6 7">
    <name type="scientific">Motiliproteus coralliicola</name>
    <dbReference type="NCBI Taxonomy" id="2283196"/>
    <lineage>
        <taxon>Bacteria</taxon>
        <taxon>Pseudomonadati</taxon>
        <taxon>Pseudomonadota</taxon>
        <taxon>Gammaproteobacteria</taxon>
        <taxon>Oceanospirillales</taxon>
        <taxon>Oceanospirillaceae</taxon>
        <taxon>Motiliproteus</taxon>
    </lineage>
</organism>
<dbReference type="PANTHER" id="PTHR30537:SF3">
    <property type="entry name" value="TRANSCRIPTIONAL REGULATORY PROTEIN"/>
    <property type="match status" value="1"/>
</dbReference>
<dbReference type="InterPro" id="IPR036390">
    <property type="entry name" value="WH_DNA-bd_sf"/>
</dbReference>
<dbReference type="InterPro" id="IPR000847">
    <property type="entry name" value="LysR_HTH_N"/>
</dbReference>
<comment type="caution">
    <text evidence="6">The sequence shown here is derived from an EMBL/GenBank/DDBJ whole genome shotgun (WGS) entry which is preliminary data.</text>
</comment>
<dbReference type="GO" id="GO:0006351">
    <property type="term" value="P:DNA-templated transcription"/>
    <property type="evidence" value="ECO:0007669"/>
    <property type="project" value="TreeGrafter"/>
</dbReference>
<dbReference type="Gene3D" id="3.40.190.290">
    <property type="match status" value="1"/>
</dbReference>
<comment type="similarity">
    <text evidence="1">Belongs to the LysR transcriptional regulatory family.</text>
</comment>